<dbReference type="SUPFAM" id="SSF47413">
    <property type="entry name" value="lambda repressor-like DNA-binding domains"/>
    <property type="match status" value="1"/>
</dbReference>
<keyword evidence="3" id="KW-1185">Reference proteome</keyword>
<dbReference type="InterPro" id="IPR011990">
    <property type="entry name" value="TPR-like_helical_dom_sf"/>
</dbReference>
<dbReference type="SUPFAM" id="SSF48452">
    <property type="entry name" value="TPR-like"/>
    <property type="match status" value="1"/>
</dbReference>
<dbReference type="EMBL" id="CP059540">
    <property type="protein sequence ID" value="QMT18291.1"/>
    <property type="molecule type" value="Genomic_DNA"/>
</dbReference>
<evidence type="ECO:0000313" key="2">
    <source>
        <dbReference type="EMBL" id="QMT18291.1"/>
    </source>
</evidence>
<feature type="domain" description="HTH cro/C1-type" evidence="1">
    <location>
        <begin position="7"/>
        <end position="61"/>
    </location>
</feature>
<dbReference type="Gene3D" id="1.25.40.10">
    <property type="entry name" value="Tetratricopeptide repeat domain"/>
    <property type="match status" value="1"/>
</dbReference>
<dbReference type="InterPro" id="IPR001387">
    <property type="entry name" value="Cro/C1-type_HTH"/>
</dbReference>
<dbReference type="Proteomes" id="UP000514716">
    <property type="component" value="Chromosome"/>
</dbReference>
<proteinExistence type="predicted"/>
<dbReference type="PROSITE" id="PS50943">
    <property type="entry name" value="HTH_CROC1"/>
    <property type="match status" value="1"/>
</dbReference>
<name>A0A7D7MHS9_PLAMR</name>
<dbReference type="Pfam" id="PF01381">
    <property type="entry name" value="HTH_3"/>
    <property type="match status" value="1"/>
</dbReference>
<dbReference type="InterPro" id="IPR010982">
    <property type="entry name" value="Lambda_DNA-bd_dom_sf"/>
</dbReference>
<dbReference type="Gene3D" id="1.10.260.40">
    <property type="entry name" value="lambda repressor-like DNA-binding domains"/>
    <property type="match status" value="1"/>
</dbReference>
<dbReference type="CDD" id="cd00093">
    <property type="entry name" value="HTH_XRE"/>
    <property type="match status" value="1"/>
</dbReference>
<evidence type="ECO:0000313" key="3">
    <source>
        <dbReference type="Proteomes" id="UP000514716"/>
    </source>
</evidence>
<dbReference type="AlphaFoldDB" id="A0A7D7MHS9"/>
<dbReference type="InterPro" id="IPR053163">
    <property type="entry name" value="HTH-type_regulator_Rgg"/>
</dbReference>
<dbReference type="SMART" id="SM00530">
    <property type="entry name" value="HTH_XRE"/>
    <property type="match status" value="1"/>
</dbReference>
<dbReference type="GO" id="GO:0003677">
    <property type="term" value="F:DNA binding"/>
    <property type="evidence" value="ECO:0007669"/>
    <property type="project" value="InterPro"/>
</dbReference>
<sequence length="410" mass="48859">MNIGSVIKYYRHKHNLTQSQLADGICSVSHLSKIESNTYTPHEETYEALLLKMGVQLKKELEHQKRLEQQLGRFIDCSLYYDLDRMEELYQELVEVDDYVQSTALINQYELYKFRYYLHSKQYEKANEQQKLLDKLKASFTAPELWMRQFFQAIQFSSLGDYKEAMALMDELDHGFHSIPQKLEGEFYYQKSRILLLFDRLALSAYYAELAVRAYEKDHNYIRLLHAQLLLAINYTRRNLVTQAANLYEVIKRNAKLTQQKELYQTVLYNYAELLQSEKQDEQAIELFEELKKGLEPGSYLHRAVIVNLLEIKTMEQEATAELIAQLRMSGTSKDKEYFNIYSDYFEKQKFSQQDLLNYKEDKMFPFFKKYGYIKDTRQLSQDLAAYYKQQGKWEKAHYYQTQFLENGGE</sequence>
<reference evidence="2 3" key="1">
    <citation type="submission" date="2020-07" db="EMBL/GenBank/DDBJ databases">
        <title>Screening of a cold-adapted Planococcus bacterium producing protease in traditional shrimp paste and protease identification by genome sequencing.</title>
        <authorList>
            <person name="Gao R."/>
            <person name="Leng W."/>
            <person name="Chu Q."/>
            <person name="Wu X."/>
            <person name="Liu H."/>
            <person name="Li X."/>
        </authorList>
    </citation>
    <scope>NUCLEOTIDE SEQUENCE [LARGE SCALE GENOMIC DNA]</scope>
    <source>
        <strain evidence="2 3">XJ11</strain>
    </source>
</reference>
<dbReference type="KEGG" id="pdec:H1Q58_04515"/>
<organism evidence="2 3">
    <name type="scientific">Planococcus maritimus</name>
    <dbReference type="NCBI Taxonomy" id="192421"/>
    <lineage>
        <taxon>Bacteria</taxon>
        <taxon>Bacillati</taxon>
        <taxon>Bacillota</taxon>
        <taxon>Bacilli</taxon>
        <taxon>Bacillales</taxon>
        <taxon>Caryophanaceae</taxon>
        <taxon>Planococcus</taxon>
    </lineage>
</organism>
<evidence type="ECO:0000259" key="1">
    <source>
        <dbReference type="PROSITE" id="PS50943"/>
    </source>
</evidence>
<dbReference type="PANTHER" id="PTHR37038">
    <property type="entry name" value="TRANSCRIPTIONAL REGULATOR-RELATED"/>
    <property type="match status" value="1"/>
</dbReference>
<dbReference type="RefSeq" id="WP_182092907.1">
    <property type="nucleotide sequence ID" value="NZ_CP059540.1"/>
</dbReference>
<accession>A0A7D7MHS9</accession>
<gene>
    <name evidence="2" type="ORF">H1Q58_04515</name>
</gene>
<protein>
    <submittedName>
        <fullName evidence="2">Helix-turn-helix transcriptional regulator</fullName>
    </submittedName>
</protein>